<keyword evidence="2" id="KW-1185">Reference proteome</keyword>
<dbReference type="InterPro" id="IPR029063">
    <property type="entry name" value="SAM-dependent_MTases_sf"/>
</dbReference>
<organism evidence="1 2">
    <name type="scientific">Pseudomonas peli</name>
    <dbReference type="NCBI Taxonomy" id="592361"/>
    <lineage>
        <taxon>Bacteria</taxon>
        <taxon>Pseudomonadati</taxon>
        <taxon>Pseudomonadota</taxon>
        <taxon>Gammaproteobacteria</taxon>
        <taxon>Pseudomonadales</taxon>
        <taxon>Pseudomonadaceae</taxon>
        <taxon>Pseudomonas</taxon>
    </lineage>
</organism>
<dbReference type="AlphaFoldDB" id="A0AB37Z313"/>
<gene>
    <name evidence="1" type="ORF">SAMN05216370_0483</name>
</gene>
<dbReference type="EMBL" id="FMTL01000001">
    <property type="protein sequence ID" value="SCW33190.1"/>
    <property type="molecule type" value="Genomic_DNA"/>
</dbReference>
<proteinExistence type="predicted"/>
<name>A0AB37Z313_9PSED</name>
<accession>A0AB37Z313</accession>
<comment type="caution">
    <text evidence="1">The sequence shown here is derived from an EMBL/GenBank/DDBJ whole genome shotgun (WGS) entry which is preliminary data.</text>
</comment>
<sequence length="404" mass="45821">MSIEHYFGGCAAWVGSKPVHLAVTIELVSAVNWRAPHVMHGQFDRVWLYERELFSYGSGWPLLLDECLRLLGPRGYLITRTRDSEHGTLFELKSIVARRPNISAELVFQEKLSGGDTVTVIDVQRGNLSAYSEDGWTIGILSNGAKSVNVHSLAEKLTKLAGERPLQIVIAGPEKLVMPPHVTGSKEEWNDRSGDNLPRIGEKKNWIVRQARHSNIAIFHDRYQIDDNFFSGFEKFGLDFDFVSISQRYESGAYYPSYIGFQEGKMRWQRPQFDLSYTMLHDGHFINGGLIVLKRSVAEVLNFNALLLHNEAEDVELSLMLRSIGIFPRMNSYSSAIAIGVPDNYTGTFRDVTSTPTLLAANRLNVIIHRVAFAGWHRLPYAAKKLIKKSRIYVTLKRYLRYNG</sequence>
<evidence type="ECO:0000313" key="1">
    <source>
        <dbReference type="EMBL" id="SCW33190.1"/>
    </source>
</evidence>
<dbReference type="Proteomes" id="UP000242418">
    <property type="component" value="Unassembled WGS sequence"/>
</dbReference>
<protein>
    <submittedName>
        <fullName evidence="1">Uncharacterized protein</fullName>
    </submittedName>
</protein>
<dbReference type="SUPFAM" id="SSF53335">
    <property type="entry name" value="S-adenosyl-L-methionine-dependent methyltransferases"/>
    <property type="match status" value="1"/>
</dbReference>
<dbReference type="RefSeq" id="WP_143003793.1">
    <property type="nucleotide sequence ID" value="NZ_FMTL01000001.1"/>
</dbReference>
<evidence type="ECO:0000313" key="2">
    <source>
        <dbReference type="Proteomes" id="UP000242418"/>
    </source>
</evidence>
<reference evidence="1 2" key="1">
    <citation type="submission" date="2016-10" db="EMBL/GenBank/DDBJ databases">
        <authorList>
            <person name="Varghese N."/>
            <person name="Submissions S."/>
        </authorList>
    </citation>
    <scope>NUCLEOTIDE SEQUENCE [LARGE SCALE GENOMIC DNA]</scope>
    <source>
        <strain evidence="1 2">DSM 17833</strain>
    </source>
</reference>